<dbReference type="SUPFAM" id="SSF48403">
    <property type="entry name" value="Ankyrin repeat"/>
    <property type="match status" value="2"/>
</dbReference>
<sequence>VVLQPRHRGVSWADAATSFLRAARSGNLDKALDHLRNGVDINTCNQVGETHRASAQENHLEVVKFLLENGANQNVDGFTPLAVALQQGHENVVAHLINYGTKGKVRLPALHIAARNDDTRTAAVLLQNDPNADVLSKTGFTPLHIAAHYENLSVAQLLLNRGASVNFTPQNGITPLHIASRRGNIIMVRLLLDRGAQIETRTKDELTPLHCAARNGHVRIAEILLDHGAPIQAKTKNGLSPIHMAAQGDHLDCVRLLLQYSADIDDITLDHLTPLHVAAHCGHHRVAKLLVEKGAKPNSRALNGFTPLHIACKKNHIRVMELLLKTGASIDAVTEDDQTPLHCAARIGHTGMVKLLLENNANPNLATTAGHTPLHITAREGHMETALALRRQHSLHLCHPVMGCLSPQKGFTPLHVAAKYGKVDVAELLLANDAHPNAAGKNGLTPLHVAVHHNNLEIVKLLLPKGSSPHNSAWNGYTPLHIAAKQNQMEVASSLLQYGASANAESMQGVTPLHLASQEGHADMVALLFSKQANGNLGNKSGLTPLHLVAQEGHVLVADVLVKHGVTVDATTRMGYTPLHVASHYGNIKLVKFLLQHQADVNAKTKLGYTPLHQAAQQGHTDVVTLLLKHGASPNEISTNGTTPLAIAKRLGYISVTDVLKIVTEETDLPVIGDKHRMSFPETVDEILDVSEDEGEGGSWVTLAAGWVSVTGSSHGDGTGVPARTGTAPGRGAPSKEFDEDSLIPSSPATETSDNISPVASPVHTGFLVSFMVDARGGSMRGSRHHGLRVVIPPRACAAPTRITCRLVKPQKLPAPPPLAEEEGLGSRIIALGPAGAQFLSPVIVEIPHFASYGRGDRELVVLRSENGSVWKEHRNRYEESYMDQLGLGSQEELDKKRVCRIITTDFPLYFVVMSRICQDCDMIGPEGGCLKSTLVPMVQATFPDTAVTKRVRLALQAQPVPDELVTKLLGNQATFSPIVTVEPRRRKFHRPIGLRIPLPPSWKDNPRDSGEGDTTSLRLLCSVIGGTAQAQWEDITGTTKLVYENECANFTTNVSARFWLADCPRTAEAVHFATMLYKELTAVPYMAKFVVFAKMNDAREGRLRCYCMTDDKVDKTLEQHENFTEVARSRDIEVVEGMPLHVELSGNLVPVKKATQPRTFLFQSFRENRLVIPIKVRDSSREASGSLSFLRKAMKYEDLQHVLCHLNITIPPCTKGSGSDERRRTLTPLSLRERYSILSETSFGSLSSTDKADQKMVDIAEQLGLSWAVENLYTALRNIDRSEIVNMLEGSGRQSRSLKGSWRYSDRDYSLSPSQMNGYASLQDELLSPASLHYTLPSPLRADQYWNEVAIMDAIPMAATEQDALMEMSDMQVWSSGLTPSLVTAEDSSLECSKAEDSDATSEGRFPGQLLADAHGPDHMGSMDLVEDDTVDSDAMNGLIDLLEQEEGHRPEGKMPSGDHQPGTGEDWNAEGSFISCLQDLTAGSWQEGVTRRLLPSHTTASGAQGQEQEQVLMCTVLPAEQLPSPPSPALISLLSLQGNEALHLPGEQVTEEQFTDDQGNIITKKVSDQRQDLEVSGGRMGAQIVKRASLKRGKQ</sequence>
<dbReference type="Proteomes" id="UP000694401">
    <property type="component" value="Unassembled WGS sequence"/>
</dbReference>
<dbReference type="PANTHER" id="PTHR24123:SF71">
    <property type="entry name" value="ANKYRIN 1, ERYTHROCYTIC A ISOFORM X1"/>
    <property type="match status" value="1"/>
</dbReference>
<dbReference type="SMART" id="SM00218">
    <property type="entry name" value="ZU5"/>
    <property type="match status" value="1"/>
</dbReference>
<dbReference type="PANTHER" id="PTHR24123">
    <property type="entry name" value="ANKYRIN REPEAT-CONTAINING"/>
    <property type="match status" value="1"/>
</dbReference>
<protein>
    <submittedName>
        <fullName evidence="10">Ankyrin 1</fullName>
    </submittedName>
</protein>
<dbReference type="GO" id="GO:0016020">
    <property type="term" value="C:membrane"/>
    <property type="evidence" value="ECO:0007669"/>
    <property type="project" value="UniProtKB-SubCell"/>
</dbReference>
<dbReference type="FunFam" id="2.60.220.30:FF:000001">
    <property type="entry name" value="Ankyrin-3 isoform 2"/>
    <property type="match status" value="1"/>
</dbReference>
<feature type="repeat" description="ANK" evidence="7">
    <location>
        <begin position="336"/>
        <end position="368"/>
    </location>
</feature>
<dbReference type="FunFam" id="1.25.40.20:FF:000003">
    <property type="entry name" value="Ankyrin, isoform B"/>
    <property type="match status" value="1"/>
</dbReference>
<dbReference type="FunFam" id="1.25.40.20:FF:000428">
    <property type="entry name" value="Ankyrin, isoform B"/>
    <property type="match status" value="1"/>
</dbReference>
<name>A0A8D2NVY2_ZOSLA</name>
<dbReference type="InterPro" id="IPR051165">
    <property type="entry name" value="Multifunctional_ANK_Repeat"/>
</dbReference>
<reference evidence="10" key="2">
    <citation type="submission" date="2025-09" db="UniProtKB">
        <authorList>
            <consortium name="Ensembl"/>
        </authorList>
    </citation>
    <scope>IDENTIFICATION</scope>
</reference>
<dbReference type="Pfam" id="PF12796">
    <property type="entry name" value="Ank_2"/>
    <property type="match status" value="5"/>
</dbReference>
<dbReference type="InterPro" id="IPR000906">
    <property type="entry name" value="ZU5_dom"/>
</dbReference>
<dbReference type="FunFam" id="2.60.220.30:FF:000002">
    <property type="entry name" value="Ankyrin-3 isoform 2"/>
    <property type="match status" value="1"/>
</dbReference>
<feature type="repeat" description="ANK" evidence="7">
    <location>
        <begin position="237"/>
        <end position="269"/>
    </location>
</feature>
<dbReference type="InterPro" id="IPR036770">
    <property type="entry name" value="Ankyrin_rpt-contain_sf"/>
</dbReference>
<evidence type="ECO:0000256" key="4">
    <source>
        <dbReference type="ARBA" id="ARBA00022737"/>
    </source>
</evidence>
<dbReference type="InterPro" id="IPR040745">
    <property type="entry name" value="Ankyrin_UPA"/>
</dbReference>
<feature type="repeat" description="ANK" evidence="7">
    <location>
        <begin position="541"/>
        <end position="573"/>
    </location>
</feature>
<dbReference type="InterPro" id="IPR002110">
    <property type="entry name" value="Ankyrin_rpt"/>
</dbReference>
<feature type="repeat" description="ANK" evidence="7">
    <location>
        <begin position="270"/>
        <end position="302"/>
    </location>
</feature>
<keyword evidence="6" id="KW-0472">Membrane</keyword>
<evidence type="ECO:0000313" key="11">
    <source>
        <dbReference type="Proteomes" id="UP000694401"/>
    </source>
</evidence>
<dbReference type="Pfam" id="PF00023">
    <property type="entry name" value="Ank"/>
    <property type="match status" value="2"/>
</dbReference>
<proteinExistence type="predicted"/>
<dbReference type="FunFam" id="1.25.40.20:FF:000827">
    <property type="entry name" value="Ankyrin 1"/>
    <property type="match status" value="1"/>
</dbReference>
<feature type="repeat" description="ANK" evidence="7">
    <location>
        <begin position="204"/>
        <end position="236"/>
    </location>
</feature>
<dbReference type="GO" id="GO:0005737">
    <property type="term" value="C:cytoplasm"/>
    <property type="evidence" value="ECO:0007669"/>
    <property type="project" value="UniProtKB-SubCell"/>
</dbReference>
<dbReference type="Gene3D" id="1.25.40.20">
    <property type="entry name" value="Ankyrin repeat-containing domain"/>
    <property type="match status" value="5"/>
</dbReference>
<dbReference type="Gene3D" id="2.60.40.2660">
    <property type="match status" value="1"/>
</dbReference>
<feature type="domain" description="ZU5" evidence="9">
    <location>
        <begin position="918"/>
        <end position="1064"/>
    </location>
</feature>
<accession>A0A8D2NVY2</accession>
<feature type="compositionally biased region" description="Polar residues" evidence="8">
    <location>
        <begin position="744"/>
        <end position="758"/>
    </location>
</feature>
<evidence type="ECO:0000256" key="5">
    <source>
        <dbReference type="ARBA" id="ARBA00023043"/>
    </source>
</evidence>
<evidence type="ECO:0000256" key="3">
    <source>
        <dbReference type="ARBA" id="ARBA00022490"/>
    </source>
</evidence>
<feature type="repeat" description="ANK" evidence="7">
    <location>
        <begin position="171"/>
        <end position="203"/>
    </location>
</feature>
<comment type="subcellular location">
    <subcellularLocation>
        <location evidence="2">Cytoplasm</location>
    </subcellularLocation>
    <subcellularLocation>
        <location evidence="1">Membrane</location>
    </subcellularLocation>
</comment>
<dbReference type="Pfam" id="PF13606">
    <property type="entry name" value="Ank_3"/>
    <property type="match status" value="1"/>
</dbReference>
<dbReference type="Gene3D" id="2.60.220.30">
    <property type="match status" value="2"/>
</dbReference>
<dbReference type="PROSITE" id="PS51145">
    <property type="entry name" value="ZU5"/>
    <property type="match status" value="2"/>
</dbReference>
<feature type="repeat" description="ANK" evidence="7">
    <location>
        <begin position="607"/>
        <end position="639"/>
    </location>
</feature>
<evidence type="ECO:0000313" key="10">
    <source>
        <dbReference type="Ensembl" id="ENSZLMP00000004216.1"/>
    </source>
</evidence>
<evidence type="ECO:0000256" key="6">
    <source>
        <dbReference type="ARBA" id="ARBA00023136"/>
    </source>
</evidence>
<dbReference type="Pfam" id="PF17809">
    <property type="entry name" value="UPA_2"/>
    <property type="match status" value="1"/>
</dbReference>
<evidence type="ECO:0000256" key="2">
    <source>
        <dbReference type="ARBA" id="ARBA00004496"/>
    </source>
</evidence>
<feature type="repeat" description="ANK" evidence="7">
    <location>
        <begin position="303"/>
        <end position="335"/>
    </location>
</feature>
<keyword evidence="5 7" id="KW-0040">ANK repeat</keyword>
<feature type="domain" description="ZU5" evidence="9">
    <location>
        <begin position="767"/>
        <end position="916"/>
    </location>
</feature>
<feature type="region of interest" description="Disordered" evidence="8">
    <location>
        <begin position="713"/>
        <end position="758"/>
    </location>
</feature>
<keyword evidence="11" id="KW-1185">Reference proteome</keyword>
<feature type="repeat" description="ANK" evidence="7">
    <location>
        <begin position="475"/>
        <end position="507"/>
    </location>
</feature>
<organism evidence="10 11">
    <name type="scientific">Zosterops lateralis melanops</name>
    <dbReference type="NCBI Taxonomy" id="1220523"/>
    <lineage>
        <taxon>Eukaryota</taxon>
        <taxon>Metazoa</taxon>
        <taxon>Chordata</taxon>
        <taxon>Craniata</taxon>
        <taxon>Vertebrata</taxon>
        <taxon>Euteleostomi</taxon>
        <taxon>Archelosauria</taxon>
        <taxon>Archosauria</taxon>
        <taxon>Dinosauria</taxon>
        <taxon>Saurischia</taxon>
        <taxon>Theropoda</taxon>
        <taxon>Coelurosauria</taxon>
        <taxon>Aves</taxon>
        <taxon>Neognathae</taxon>
        <taxon>Neoaves</taxon>
        <taxon>Telluraves</taxon>
        <taxon>Australaves</taxon>
        <taxon>Passeriformes</taxon>
        <taxon>Sylvioidea</taxon>
        <taxon>Zosteropidae</taxon>
        <taxon>Zosterops</taxon>
    </lineage>
</organism>
<dbReference type="PROSITE" id="PS50297">
    <property type="entry name" value="ANK_REP_REGION"/>
    <property type="match status" value="15"/>
</dbReference>
<keyword evidence="3" id="KW-0963">Cytoplasm</keyword>
<feature type="repeat" description="ANK" evidence="7">
    <location>
        <begin position="508"/>
        <end position="540"/>
    </location>
</feature>
<dbReference type="Ensembl" id="ENSZLMT00000004363.1">
    <property type="protein sequence ID" value="ENSZLMP00000004216.1"/>
    <property type="gene ID" value="ENSZLMG00000002745.1"/>
</dbReference>
<evidence type="ECO:0000256" key="7">
    <source>
        <dbReference type="PROSITE-ProRule" id="PRU00023"/>
    </source>
</evidence>
<feature type="repeat" description="ANK" evidence="7">
    <location>
        <begin position="409"/>
        <end position="441"/>
    </location>
</feature>
<dbReference type="PROSITE" id="PS50088">
    <property type="entry name" value="ANK_REPEAT"/>
    <property type="match status" value="15"/>
</dbReference>
<keyword evidence="4" id="KW-0677">Repeat</keyword>
<feature type="repeat" description="ANK" evidence="7">
    <location>
        <begin position="138"/>
        <end position="170"/>
    </location>
</feature>
<evidence type="ECO:0000256" key="1">
    <source>
        <dbReference type="ARBA" id="ARBA00004370"/>
    </source>
</evidence>
<evidence type="ECO:0000256" key="8">
    <source>
        <dbReference type="SAM" id="MobiDB-lite"/>
    </source>
</evidence>
<dbReference type="PRINTS" id="PR01415">
    <property type="entry name" value="ANKYRIN"/>
</dbReference>
<feature type="repeat" description="ANK" evidence="7">
    <location>
        <begin position="76"/>
        <end position="100"/>
    </location>
</feature>
<feature type="repeat" description="ANK" evidence="7">
    <location>
        <begin position="574"/>
        <end position="606"/>
    </location>
</feature>
<dbReference type="Pfam" id="PF13637">
    <property type="entry name" value="Ank_4"/>
    <property type="match status" value="1"/>
</dbReference>
<feature type="repeat" description="ANK" evidence="7">
    <location>
        <begin position="442"/>
        <end position="468"/>
    </location>
</feature>
<dbReference type="Pfam" id="PF00791">
    <property type="entry name" value="ZU5"/>
    <property type="match status" value="1"/>
</dbReference>
<evidence type="ECO:0000259" key="9">
    <source>
        <dbReference type="PROSITE" id="PS51145"/>
    </source>
</evidence>
<dbReference type="FunFam" id="2.60.40.2660:FF:000002">
    <property type="entry name" value="Ankyrin-1 isoform B"/>
    <property type="match status" value="1"/>
</dbReference>
<dbReference type="SMART" id="SM00248">
    <property type="entry name" value="ANK"/>
    <property type="match status" value="18"/>
</dbReference>
<reference evidence="10" key="1">
    <citation type="submission" date="2025-08" db="UniProtKB">
        <authorList>
            <consortium name="Ensembl"/>
        </authorList>
    </citation>
    <scope>IDENTIFICATION</scope>
</reference>